<feature type="transmembrane region" description="Helical" evidence="7">
    <location>
        <begin position="59"/>
        <end position="88"/>
    </location>
</feature>
<dbReference type="PANTHER" id="PTHR40064:SF1">
    <property type="entry name" value="MEMBRANE PROTEIN"/>
    <property type="match status" value="1"/>
</dbReference>
<protein>
    <submittedName>
        <fullName evidence="8">Aromatic acid exporter family protein</fullName>
    </submittedName>
</protein>
<evidence type="ECO:0000256" key="7">
    <source>
        <dbReference type="SAM" id="Phobius"/>
    </source>
</evidence>
<organism evidence="8 9">
    <name type="scientific">Niallia oryzisoli</name>
    <dbReference type="NCBI Taxonomy" id="1737571"/>
    <lineage>
        <taxon>Bacteria</taxon>
        <taxon>Bacillati</taxon>
        <taxon>Bacillota</taxon>
        <taxon>Bacilli</taxon>
        <taxon>Bacillales</taxon>
        <taxon>Bacillaceae</taxon>
        <taxon>Niallia</taxon>
    </lineage>
</organism>
<dbReference type="PANTHER" id="PTHR40064">
    <property type="entry name" value="MEMBRANE PROTEIN-RELATED"/>
    <property type="match status" value="1"/>
</dbReference>
<keyword evidence="2" id="KW-1003">Cell membrane</keyword>
<dbReference type="EMBL" id="CP137640">
    <property type="protein sequence ID" value="WVX80662.1"/>
    <property type="molecule type" value="Genomic_DNA"/>
</dbReference>
<accession>A0ABZ2CFA7</accession>
<feature type="transmembrane region" description="Helical" evidence="7">
    <location>
        <begin position="12"/>
        <end position="39"/>
    </location>
</feature>
<reference evidence="8 9" key="1">
    <citation type="submission" date="2023-10" db="EMBL/GenBank/DDBJ databases">
        <title>Niallia locisalis sp.nov. isolated from a salt pond sample.</title>
        <authorList>
            <person name="Li X.-J."/>
            <person name="Dong L."/>
        </authorList>
    </citation>
    <scope>NUCLEOTIDE SEQUENCE [LARGE SCALE GENOMIC DNA]</scope>
    <source>
        <strain evidence="8 9">DSM 29761</strain>
    </source>
</reference>
<keyword evidence="4 7" id="KW-1133">Transmembrane helix</keyword>
<evidence type="ECO:0000256" key="4">
    <source>
        <dbReference type="ARBA" id="ARBA00022989"/>
    </source>
</evidence>
<evidence type="ECO:0000313" key="9">
    <source>
        <dbReference type="Proteomes" id="UP001357223"/>
    </source>
</evidence>
<keyword evidence="9" id="KW-1185">Reference proteome</keyword>
<name>A0ABZ2CFA7_9BACI</name>
<comment type="subcellular location">
    <subcellularLocation>
        <location evidence="1">Cell membrane</location>
        <topology evidence="1">Multi-pass membrane protein</topology>
    </subcellularLocation>
</comment>
<gene>
    <name evidence="8" type="ORF">R4Z09_26025</name>
</gene>
<evidence type="ECO:0000256" key="5">
    <source>
        <dbReference type="ARBA" id="ARBA00023136"/>
    </source>
</evidence>
<evidence type="ECO:0000256" key="6">
    <source>
        <dbReference type="SAM" id="Coils"/>
    </source>
</evidence>
<evidence type="ECO:0000313" key="8">
    <source>
        <dbReference type="EMBL" id="WVX80662.1"/>
    </source>
</evidence>
<evidence type="ECO:0000256" key="1">
    <source>
        <dbReference type="ARBA" id="ARBA00004651"/>
    </source>
</evidence>
<evidence type="ECO:0000256" key="3">
    <source>
        <dbReference type="ARBA" id="ARBA00022692"/>
    </source>
</evidence>
<proteinExistence type="predicted"/>
<keyword evidence="5 7" id="KW-0472">Membrane</keyword>
<dbReference type="InterPro" id="IPR052984">
    <property type="entry name" value="UPF0421"/>
</dbReference>
<evidence type="ECO:0000256" key="2">
    <source>
        <dbReference type="ARBA" id="ARBA00022475"/>
    </source>
</evidence>
<feature type="coiled-coil region" evidence="6">
    <location>
        <begin position="176"/>
        <end position="213"/>
    </location>
</feature>
<dbReference type="Proteomes" id="UP001357223">
    <property type="component" value="Chromosome"/>
</dbReference>
<dbReference type="InterPro" id="IPR010343">
    <property type="entry name" value="ArAE_1"/>
</dbReference>
<feature type="transmembrane region" description="Helical" evidence="7">
    <location>
        <begin position="125"/>
        <end position="142"/>
    </location>
</feature>
<dbReference type="Pfam" id="PF06081">
    <property type="entry name" value="ArAE_1"/>
    <property type="match status" value="1"/>
</dbReference>
<dbReference type="RefSeq" id="WP_338449593.1">
    <property type="nucleotide sequence ID" value="NZ_CP137640.1"/>
</dbReference>
<keyword evidence="3 7" id="KW-0812">Transmembrane</keyword>
<sequence>MKIGPRVIKTGIAVTLALYICSVLKLESAVFAGMAAIFTLQPSIYRTWKQVGDQVKTNILGAFFAMLGLYLLGNDPISIGLVMIIVIGMSVKFKMAETISLTLVTVLAVMSAPGDEDWMFALQRFALTFIGMASALVVNIFISPPNYKKMYIEKVNSVFQNMSILMRTAISDEMTEKSFHEQMRQLEKDILKLEEQYRLFDEEREKMAKLNQLDLREIVVFRQMFKSLQQGFIVLEDIDSFYFKSKPTEEDNRLFDQQLELLIKYHELFLLKYDGIIKMDDPRQDEDRLKDTTIFLEKVIAAYQDHHKIQLTIIGTSIYNYAYQIDRLDQLVEQFMAYKERATETRELNKS</sequence>
<keyword evidence="6" id="KW-0175">Coiled coil</keyword>